<dbReference type="EMBL" id="JAPDPJ010000122">
    <property type="protein sequence ID" value="MCW3789530.1"/>
    <property type="molecule type" value="Genomic_DNA"/>
</dbReference>
<evidence type="ECO:0000313" key="2">
    <source>
        <dbReference type="EMBL" id="MCW3789530.1"/>
    </source>
</evidence>
<keyword evidence="3" id="KW-1185">Reference proteome</keyword>
<evidence type="ECO:0000256" key="1">
    <source>
        <dbReference type="SAM" id="SignalP"/>
    </source>
</evidence>
<name>A0AAE3M9Y0_9BACT</name>
<comment type="caution">
    <text evidence="2">The sequence shown here is derived from an EMBL/GenBank/DDBJ whole genome shotgun (WGS) entry which is preliminary data.</text>
</comment>
<reference evidence="2" key="1">
    <citation type="submission" date="2022-10" db="EMBL/GenBank/DDBJ databases">
        <authorList>
            <person name="Yu W.X."/>
        </authorList>
    </citation>
    <scope>NUCLEOTIDE SEQUENCE</scope>
    <source>
        <strain evidence="2">AAT</strain>
    </source>
</reference>
<proteinExistence type="predicted"/>
<feature type="chain" id="PRO_5041937989" evidence="1">
    <location>
        <begin position="21"/>
        <end position="306"/>
    </location>
</feature>
<gene>
    <name evidence="2" type="ORF">OM075_23930</name>
</gene>
<dbReference type="Proteomes" id="UP001209229">
    <property type="component" value="Unassembled WGS sequence"/>
</dbReference>
<keyword evidence="1" id="KW-0732">Signal</keyword>
<accession>A0AAE3M9Y0</accession>
<organism evidence="2 3">
    <name type="scientific">Plebeiibacterium sediminum</name>
    <dbReference type="NCBI Taxonomy" id="2992112"/>
    <lineage>
        <taxon>Bacteria</taxon>
        <taxon>Pseudomonadati</taxon>
        <taxon>Bacteroidota</taxon>
        <taxon>Bacteroidia</taxon>
        <taxon>Marinilabiliales</taxon>
        <taxon>Marinilabiliaceae</taxon>
        <taxon>Plebeiibacterium</taxon>
    </lineage>
</organism>
<dbReference type="AlphaFoldDB" id="A0AAE3M9Y0"/>
<dbReference type="RefSeq" id="WP_301193079.1">
    <property type="nucleotide sequence ID" value="NZ_JAPDPJ010000122.1"/>
</dbReference>
<feature type="signal peptide" evidence="1">
    <location>
        <begin position="1"/>
        <end position="20"/>
    </location>
</feature>
<protein>
    <submittedName>
        <fullName evidence="2">Uncharacterized protein</fullName>
    </submittedName>
</protein>
<evidence type="ECO:0000313" key="3">
    <source>
        <dbReference type="Proteomes" id="UP001209229"/>
    </source>
</evidence>
<sequence>MMRRVQILLLTILLSVNAFSQINMADSTAQVIGYWDMNEKQTYIITQEKFKINETDTTSREFYKYEVDMTIVDSTANSYVIDWFYHDYDIHSDKELIQKLSSLTEDMTVRIRTDEFGAFQEVINWKEVRDYILKATKMLKKETKGIPNMDKFIQQFEGMYSTKQSIELGAVNEMQQYYTFHGGKYELGEEYKADMQAANLYGGNPFDMKVTVWLDELNPDDNNFIIRMQKSIDSEQLTNATFDYLVNMAETMKTAVPKREDIPPLINDTWTASRIHGSGWIIYSVETKEVTAEGTTNVEERIIEIK</sequence>